<feature type="binding site" evidence="8">
    <location>
        <position position="163"/>
    </location>
    <ligand>
        <name>substrate</name>
    </ligand>
</feature>
<reference evidence="9 10" key="1">
    <citation type="journal article" date="2016" name="Genome Announc.">
        <title>Complete Genome Sequences of Aerococcus christensenii CCUG 28831T, Aerococcus sanguinicola CCUG 43001T, Aerococcus urinae CCUG 36881T, Aerococcus urinaeequi CCUG 28094T, Aerococcus urinaehominis CCUG 42038 BT, and Aerococcus viridans CCUG 4311T.</title>
        <authorList>
            <person name="Carkaci D."/>
            <person name="Dargis R."/>
            <person name="Nielsen X.C."/>
            <person name="Skovgaard O."/>
            <person name="Fuursted K."/>
            <person name="Christensen J.J."/>
        </authorList>
    </citation>
    <scope>NUCLEOTIDE SEQUENCE [LARGE SCALE GENOMIC DNA]</scope>
    <source>
        <strain evidence="9 10">CCUG42038B</strain>
    </source>
</reference>
<feature type="active site" description="Proton acceptor" evidence="8">
    <location>
        <position position="235"/>
    </location>
</feature>
<dbReference type="Gene3D" id="3.40.50.880">
    <property type="match status" value="1"/>
</dbReference>
<dbReference type="EC" id="2.3.1.31" evidence="8"/>
<feature type="active site" description="Acyl-thioester intermediate" evidence="8">
    <location>
        <position position="142"/>
    </location>
</feature>
<comment type="pathway">
    <text evidence="8">Amino-acid biosynthesis; L-methionine biosynthesis via de novo pathway; O-acetyl-L-homoserine from L-homoserine: step 1/1.</text>
</comment>
<evidence type="ECO:0000256" key="2">
    <source>
        <dbReference type="ARBA" id="ARBA00022490"/>
    </source>
</evidence>
<dbReference type="PIRSF" id="PIRSF000450">
    <property type="entry name" value="H_ser_succinyltr"/>
    <property type="match status" value="1"/>
</dbReference>
<dbReference type="PANTHER" id="PTHR20919:SF0">
    <property type="entry name" value="HOMOSERINE O-SUCCINYLTRANSFERASE"/>
    <property type="match status" value="1"/>
</dbReference>
<comment type="function">
    <text evidence="8">Transfers an acetyl group from acetyl-CoA to L-homoserine, forming acetyl-L-homoserine.</text>
</comment>
<feature type="site" description="Important for substrate specificity" evidence="8">
    <location>
        <position position="192"/>
    </location>
</feature>
<dbReference type="FunFam" id="3.40.50.880:FF:000004">
    <property type="entry name" value="Homoserine O-succinyltransferase"/>
    <property type="match status" value="1"/>
</dbReference>
<dbReference type="GO" id="GO:0008899">
    <property type="term" value="F:homoserine O-succinyltransferase activity"/>
    <property type="evidence" value="ECO:0007669"/>
    <property type="project" value="UniProtKB-UniRule"/>
</dbReference>
<dbReference type="GO" id="GO:0019281">
    <property type="term" value="P:L-methionine biosynthetic process from homoserine via O-succinyl-L-homoserine and cystathionine"/>
    <property type="evidence" value="ECO:0007669"/>
    <property type="project" value="InterPro"/>
</dbReference>
<accession>A0A0X8FM71</accession>
<dbReference type="AlphaFoldDB" id="A0A0X8FM71"/>
<comment type="caution">
    <text evidence="8">Lacks conserved residue(s) required for the propagation of feature annotation.</text>
</comment>
<feature type="active site" evidence="8">
    <location>
        <position position="237"/>
    </location>
</feature>
<dbReference type="STRING" id="128944.AWM75_06405"/>
<dbReference type="OrthoDB" id="9772423at2"/>
<gene>
    <name evidence="8" type="primary">metAA</name>
    <name evidence="9" type="ORF">AWM75_06405</name>
</gene>
<keyword evidence="2 8" id="KW-0963">Cytoplasm</keyword>
<keyword evidence="4 8" id="KW-0808">Transferase</keyword>
<dbReference type="UniPathway" id="UPA00051">
    <property type="reaction ID" value="UER00074"/>
</dbReference>
<evidence type="ECO:0000256" key="5">
    <source>
        <dbReference type="ARBA" id="ARBA00023167"/>
    </source>
</evidence>
<evidence type="ECO:0000256" key="7">
    <source>
        <dbReference type="ARBA" id="ARBA00049043"/>
    </source>
</evidence>
<name>A0A0X8FM71_9LACT</name>
<dbReference type="InterPro" id="IPR033752">
    <property type="entry name" value="MetA_family"/>
</dbReference>
<dbReference type="InterPro" id="IPR029062">
    <property type="entry name" value="Class_I_gatase-like"/>
</dbReference>
<dbReference type="NCBIfam" id="TIGR01001">
    <property type="entry name" value="metA"/>
    <property type="match status" value="1"/>
</dbReference>
<keyword evidence="6 8" id="KW-0012">Acyltransferase</keyword>
<evidence type="ECO:0000256" key="8">
    <source>
        <dbReference type="HAMAP-Rule" id="MF_00295"/>
    </source>
</evidence>
<dbReference type="KEGG" id="auh:AWM75_06405"/>
<feature type="site" description="Important for acyl-CoA specificity" evidence="8">
    <location>
        <position position="111"/>
    </location>
</feature>
<dbReference type="HAMAP" id="MF_00295">
    <property type="entry name" value="MetA_acyltransf"/>
    <property type="match status" value="1"/>
</dbReference>
<dbReference type="GO" id="GO:0005737">
    <property type="term" value="C:cytoplasm"/>
    <property type="evidence" value="ECO:0007669"/>
    <property type="project" value="UniProtKB-SubCell"/>
</dbReference>
<dbReference type="InterPro" id="IPR005697">
    <property type="entry name" value="HST_MetA"/>
</dbReference>
<evidence type="ECO:0000256" key="1">
    <source>
        <dbReference type="ARBA" id="ARBA00004496"/>
    </source>
</evidence>
<dbReference type="SUPFAM" id="SSF52317">
    <property type="entry name" value="Class I glutamine amidotransferase-like"/>
    <property type="match status" value="1"/>
</dbReference>
<evidence type="ECO:0000256" key="6">
    <source>
        <dbReference type="ARBA" id="ARBA00023315"/>
    </source>
</evidence>
<dbReference type="GO" id="GO:0004414">
    <property type="term" value="F:homoserine O-acetyltransferase activity"/>
    <property type="evidence" value="ECO:0007669"/>
    <property type="project" value="UniProtKB-EC"/>
</dbReference>
<evidence type="ECO:0000256" key="4">
    <source>
        <dbReference type="ARBA" id="ARBA00022679"/>
    </source>
</evidence>
<keyword evidence="10" id="KW-1185">Reference proteome</keyword>
<dbReference type="RefSeq" id="WP_067979769.1">
    <property type="nucleotide sequence ID" value="NZ_CP014163.1"/>
</dbReference>
<evidence type="ECO:0000256" key="3">
    <source>
        <dbReference type="ARBA" id="ARBA00022605"/>
    </source>
</evidence>
<keyword evidence="3 8" id="KW-0028">Amino-acid biosynthesis</keyword>
<protein>
    <recommendedName>
        <fullName evidence="8">Homoserine O-acetyltransferase</fullName>
        <shortName evidence="8">HAT</shortName>
        <ecNumber evidence="8">2.3.1.31</ecNumber>
    </recommendedName>
    <alternativeName>
        <fullName evidence="8">Homoserine transacetylase</fullName>
        <shortName evidence="8">HTA</shortName>
    </alternativeName>
</protein>
<feature type="binding site" evidence="8">
    <location>
        <position position="192"/>
    </location>
    <ligand>
        <name>substrate</name>
    </ligand>
</feature>
<dbReference type="EMBL" id="CP014163">
    <property type="protein sequence ID" value="AMB99634.1"/>
    <property type="molecule type" value="Genomic_DNA"/>
</dbReference>
<feature type="binding site" evidence="8">
    <location>
        <position position="249"/>
    </location>
    <ligand>
        <name>substrate</name>
    </ligand>
</feature>
<evidence type="ECO:0000313" key="10">
    <source>
        <dbReference type="Proteomes" id="UP000062260"/>
    </source>
</evidence>
<dbReference type="Pfam" id="PF04204">
    <property type="entry name" value="HTS"/>
    <property type="match status" value="1"/>
</dbReference>
<comment type="subcellular location">
    <subcellularLocation>
        <location evidence="1 8">Cytoplasm</location>
    </subcellularLocation>
</comment>
<evidence type="ECO:0000313" key="9">
    <source>
        <dbReference type="EMBL" id="AMB99634.1"/>
    </source>
</evidence>
<keyword evidence="5 8" id="KW-0486">Methionine biosynthesis</keyword>
<sequence length="309" mass="36205">MPIKVVRDLPAIEKLSNENIFVMDERRAEMQDFRELEILIVNLMPTKEATEEQLLRLLSNSPLQIKVTFLRMASHHASNVSQEHLANFYRTFDDIKDQYFDGLIVTGAPVEHLEFETVNYWQELQAIMNWSKNHVFAELFICWGAQAALYHRYGIEKYPLNHKLFGIYDQYTLEPKAMLMRGFDEVFLMPHSRHTEVLAGDIEASGQLEILVSAQETGPAVVHSRDHHSVYVFGHMEYDAETLGLEYQRDLASGQDIQVPYNYYPEDYPQQRPLLRWRSAANLLVTNWLNYYVYQSTPFVIEKIKDHRD</sequence>
<proteinExistence type="inferred from homology"/>
<dbReference type="CDD" id="cd03131">
    <property type="entry name" value="GATase1_HTS"/>
    <property type="match status" value="1"/>
</dbReference>
<dbReference type="Proteomes" id="UP000062260">
    <property type="component" value="Chromosome"/>
</dbReference>
<comment type="catalytic activity">
    <reaction evidence="7 8">
        <text>L-homoserine + acetyl-CoA = O-acetyl-L-homoserine + CoA</text>
        <dbReference type="Rhea" id="RHEA:13701"/>
        <dbReference type="ChEBI" id="CHEBI:57287"/>
        <dbReference type="ChEBI" id="CHEBI:57288"/>
        <dbReference type="ChEBI" id="CHEBI:57476"/>
        <dbReference type="ChEBI" id="CHEBI:57716"/>
        <dbReference type="EC" id="2.3.1.31"/>
    </reaction>
</comment>
<comment type="similarity">
    <text evidence="8">Belongs to the MetA family.</text>
</comment>
<reference evidence="10" key="2">
    <citation type="submission" date="2016-01" db="EMBL/GenBank/DDBJ databases">
        <title>Six Aerococcus type strain genome sequencing and assembly using PacBio and Illumina Hiseq.</title>
        <authorList>
            <person name="Carkaci D."/>
            <person name="Dargis R."/>
            <person name="Nielsen X.C."/>
            <person name="Skovgaard O."/>
            <person name="Fuursted K."/>
            <person name="Christensen J.J."/>
        </authorList>
    </citation>
    <scope>NUCLEOTIDE SEQUENCE [LARGE SCALE GENOMIC DNA]</scope>
    <source>
        <strain evidence="10">CCUG42038B</strain>
    </source>
</reference>
<organism evidence="9 10">
    <name type="scientific">Aerococcus urinaehominis</name>
    <dbReference type="NCBI Taxonomy" id="128944"/>
    <lineage>
        <taxon>Bacteria</taxon>
        <taxon>Bacillati</taxon>
        <taxon>Bacillota</taxon>
        <taxon>Bacilli</taxon>
        <taxon>Lactobacillales</taxon>
        <taxon>Aerococcaceae</taxon>
        <taxon>Aerococcus</taxon>
    </lineage>
</organism>
<dbReference type="PANTHER" id="PTHR20919">
    <property type="entry name" value="HOMOSERINE O-SUCCINYLTRANSFERASE"/>
    <property type="match status" value="1"/>
</dbReference>